<dbReference type="GO" id="GO:0016787">
    <property type="term" value="F:hydrolase activity"/>
    <property type="evidence" value="ECO:0007669"/>
    <property type="project" value="UniProtKB-KW"/>
</dbReference>
<dbReference type="InterPro" id="IPR050266">
    <property type="entry name" value="AB_hydrolase_sf"/>
</dbReference>
<evidence type="ECO:0000313" key="4">
    <source>
        <dbReference type="Proteomes" id="UP000247696"/>
    </source>
</evidence>
<evidence type="ECO:0000256" key="1">
    <source>
        <dbReference type="ARBA" id="ARBA00022801"/>
    </source>
</evidence>
<dbReference type="Pfam" id="PF00561">
    <property type="entry name" value="Abhydrolase_1"/>
    <property type="match status" value="1"/>
</dbReference>
<keyword evidence="1 3" id="KW-0378">Hydrolase</keyword>
<evidence type="ECO:0000313" key="3">
    <source>
        <dbReference type="EMBL" id="AWT25114.1"/>
    </source>
</evidence>
<organism evidence="3 4">
    <name type="scientific">Corynebacterium provencense</name>
    <dbReference type="NCBI Taxonomy" id="1737425"/>
    <lineage>
        <taxon>Bacteria</taxon>
        <taxon>Bacillati</taxon>
        <taxon>Actinomycetota</taxon>
        <taxon>Actinomycetes</taxon>
        <taxon>Mycobacteriales</taxon>
        <taxon>Corynebacteriaceae</taxon>
        <taxon>Corynebacterium</taxon>
    </lineage>
</organism>
<dbReference type="GO" id="GO:0016020">
    <property type="term" value="C:membrane"/>
    <property type="evidence" value="ECO:0007669"/>
    <property type="project" value="TreeGrafter"/>
</dbReference>
<protein>
    <submittedName>
        <fullName evidence="3">Rhodomycin D methylesterase DauP</fullName>
        <ecNumber evidence="3">3.1.1.-</ecNumber>
    </submittedName>
</protein>
<dbReference type="PANTHER" id="PTHR43798">
    <property type="entry name" value="MONOACYLGLYCEROL LIPASE"/>
    <property type="match status" value="1"/>
</dbReference>
<dbReference type="EMBL" id="CP024988">
    <property type="protein sequence ID" value="AWT25114.1"/>
    <property type="molecule type" value="Genomic_DNA"/>
</dbReference>
<dbReference type="InterPro" id="IPR000073">
    <property type="entry name" value="AB_hydrolase_1"/>
</dbReference>
<feature type="domain" description="AB hydrolase-1" evidence="2">
    <location>
        <begin position="4"/>
        <end position="241"/>
    </location>
</feature>
<dbReference type="AlphaFoldDB" id="A0A2Z3YRG7"/>
<reference evidence="4" key="1">
    <citation type="submission" date="2017-11" db="EMBL/GenBank/DDBJ databases">
        <title>Otitis media/interna in a cat caused by the recently described species Corynebacterium provencense.</title>
        <authorList>
            <person name="Kittl S."/>
            <person name="Brodard I."/>
            <person name="Rychener L."/>
            <person name="Jores J."/>
            <person name="Roosje P."/>
            <person name="Gobeli Brawand S."/>
        </authorList>
    </citation>
    <scope>NUCLEOTIDE SEQUENCE [LARGE SCALE GENOMIC DNA]</scope>
    <source>
        <strain evidence="4">17KM38</strain>
    </source>
</reference>
<dbReference type="Proteomes" id="UP000247696">
    <property type="component" value="Chromosome"/>
</dbReference>
<dbReference type="InterPro" id="IPR029058">
    <property type="entry name" value="AB_hydrolase_fold"/>
</dbReference>
<dbReference type="STRING" id="1737425.GCA_900049755_02361"/>
<evidence type="ECO:0000259" key="2">
    <source>
        <dbReference type="Pfam" id="PF00561"/>
    </source>
</evidence>
<sequence>MGAPIILLHGVGLDRTIWDAVTVELSHTAAGRSGRQTVALDLPGHGGQPPLTHEVSLGDLASDILHRISRTTTGPVHLVGFSVGALIAQYIAVHHPERVLSLTCVSSVCARTPEEAAAVRARLDTAGTDFALGAERAVDRWFPEDATVPGATATQLLRDRTRRILLANDIPSYLHVYRVFATADAELAPELHRITVPVLAVTGEEDPGSTPDMSRRIAERIPSAHVHIIPGARHMVPDTHPELLAALISELVGTAEKTTEPHPERS</sequence>
<accession>A0A2Z3YRG7</accession>
<dbReference type="OrthoDB" id="9785847at2"/>
<dbReference type="KEGG" id="cpre:Csp1_02880"/>
<dbReference type="InterPro" id="IPR000639">
    <property type="entry name" value="Epox_hydrolase-like"/>
</dbReference>
<dbReference type="RefSeq" id="WP_110480889.1">
    <property type="nucleotide sequence ID" value="NZ_CP024988.1"/>
</dbReference>
<proteinExistence type="predicted"/>
<keyword evidence="4" id="KW-1185">Reference proteome</keyword>
<name>A0A2Z3YRG7_9CORY</name>
<dbReference type="PANTHER" id="PTHR43798:SF31">
    <property type="entry name" value="AB HYDROLASE SUPERFAMILY PROTEIN YCLE"/>
    <property type="match status" value="1"/>
</dbReference>
<dbReference type="PRINTS" id="PR00412">
    <property type="entry name" value="EPOXHYDRLASE"/>
</dbReference>
<dbReference type="Gene3D" id="3.40.50.1820">
    <property type="entry name" value="alpha/beta hydrolase"/>
    <property type="match status" value="1"/>
</dbReference>
<dbReference type="SUPFAM" id="SSF53474">
    <property type="entry name" value="alpha/beta-Hydrolases"/>
    <property type="match status" value="1"/>
</dbReference>
<gene>
    <name evidence="3" type="primary">dauP</name>
    <name evidence="3" type="ORF">Csp1_02880</name>
</gene>
<dbReference type="EC" id="3.1.1.-" evidence="3"/>